<comment type="similarity">
    <text evidence="4 10">Belongs to the GDA1/CD39 NTPase family.</text>
</comment>
<accession>A0A7J6C8B8</accession>
<evidence type="ECO:0000256" key="7">
    <source>
        <dbReference type="ARBA" id="ARBA00023136"/>
    </source>
</evidence>
<evidence type="ECO:0000256" key="5">
    <source>
        <dbReference type="ARBA" id="ARBA00022801"/>
    </source>
</evidence>
<keyword evidence="5 10" id="KW-0378">Hydrolase</keyword>
<dbReference type="InterPro" id="IPR000407">
    <property type="entry name" value="GDA1_CD39_NTPase"/>
</dbReference>
<dbReference type="EMBL" id="JAAMOB010000016">
    <property type="protein sequence ID" value="KAF4103539.1"/>
    <property type="molecule type" value="Genomic_DNA"/>
</dbReference>
<dbReference type="Pfam" id="PF15051">
    <property type="entry name" value="FAM198"/>
    <property type="match status" value="1"/>
</dbReference>
<evidence type="ECO:0000256" key="4">
    <source>
        <dbReference type="ARBA" id="ARBA00009283"/>
    </source>
</evidence>
<dbReference type="PANTHER" id="PTHR15905">
    <property type="entry name" value="GOLGI-ASSOCIATED KINASE 1B-RELATED"/>
    <property type="match status" value="1"/>
</dbReference>
<evidence type="ECO:0000256" key="6">
    <source>
        <dbReference type="ARBA" id="ARBA00023034"/>
    </source>
</evidence>
<feature type="region of interest" description="Disordered" evidence="11">
    <location>
        <begin position="721"/>
        <end position="755"/>
    </location>
</feature>
<proteinExistence type="inferred from homology"/>
<keyword evidence="7 12" id="KW-0472">Membrane</keyword>
<evidence type="ECO:0000256" key="2">
    <source>
        <dbReference type="ARBA" id="ARBA00004555"/>
    </source>
</evidence>
<evidence type="ECO:0008006" key="15">
    <source>
        <dbReference type="Google" id="ProtNLM"/>
    </source>
</evidence>
<evidence type="ECO:0000313" key="14">
    <source>
        <dbReference type="Proteomes" id="UP000579812"/>
    </source>
</evidence>
<dbReference type="GO" id="GO:0005524">
    <property type="term" value="F:ATP binding"/>
    <property type="evidence" value="ECO:0007669"/>
    <property type="project" value="UniProtKB-KW"/>
</dbReference>
<keyword evidence="9" id="KW-0547">Nucleotide-binding</keyword>
<evidence type="ECO:0000313" key="13">
    <source>
        <dbReference type="EMBL" id="KAF4103539.1"/>
    </source>
</evidence>
<dbReference type="GO" id="GO:0005794">
    <property type="term" value="C:Golgi apparatus"/>
    <property type="evidence" value="ECO:0007669"/>
    <property type="project" value="UniProtKB-SubCell"/>
</dbReference>
<evidence type="ECO:0000256" key="10">
    <source>
        <dbReference type="RuleBase" id="RU003833"/>
    </source>
</evidence>
<dbReference type="FunFam" id="3.30.420.40:FF:000068">
    <property type="entry name" value="Ectonucleoside triphosphate diphosphohydrolase 1"/>
    <property type="match status" value="1"/>
</dbReference>
<feature type="transmembrane region" description="Helical" evidence="12">
    <location>
        <begin position="528"/>
        <end position="546"/>
    </location>
</feature>
<reference evidence="13 14" key="1">
    <citation type="submission" date="2020-04" db="EMBL/GenBank/DDBJ databases">
        <title>Chromosome-level genome assembly of a cyprinid fish Onychostoma macrolepis by integration of Nanopore Sequencing, Bionano and Hi-C technology.</title>
        <authorList>
            <person name="Wang D."/>
        </authorList>
    </citation>
    <scope>NUCLEOTIDE SEQUENCE [LARGE SCALE GENOMIC DNA]</scope>
    <source>
        <strain evidence="13">SWU-2019</strain>
        <tissue evidence="13">Muscle</tissue>
    </source>
</reference>
<dbReference type="Gene3D" id="3.30.420.150">
    <property type="entry name" value="Exopolyphosphatase. Domain 2"/>
    <property type="match status" value="1"/>
</dbReference>
<dbReference type="PANTHER" id="PTHR15905:SF5">
    <property type="entry name" value="GOLGI-ASSOCIATED KINASE 1A"/>
    <property type="match status" value="1"/>
</dbReference>
<dbReference type="Proteomes" id="UP000579812">
    <property type="component" value="Unassembled WGS sequence"/>
</dbReference>
<dbReference type="InterPro" id="IPR029207">
    <property type="entry name" value="FAM198"/>
</dbReference>
<keyword evidence="6" id="KW-0333">Golgi apparatus</keyword>
<protein>
    <recommendedName>
        <fullName evidence="15">Ectonucleoside triphosphate diphosphohydrolase 3</fullName>
    </recommendedName>
</protein>
<comment type="subcellular location">
    <subcellularLocation>
        <location evidence="1">Endomembrane system</location>
    </subcellularLocation>
    <subcellularLocation>
        <location evidence="2">Golgi apparatus</location>
    </subcellularLocation>
</comment>
<dbReference type="Gene3D" id="3.30.420.40">
    <property type="match status" value="1"/>
</dbReference>
<dbReference type="AlphaFoldDB" id="A0A7J6C8B8"/>
<feature type="binding site" evidence="9">
    <location>
        <begin position="229"/>
        <end position="233"/>
    </location>
    <ligand>
        <name>ATP</name>
        <dbReference type="ChEBI" id="CHEBI:30616"/>
    </ligand>
</feature>
<evidence type="ECO:0000256" key="3">
    <source>
        <dbReference type="ARBA" id="ARBA00007691"/>
    </source>
</evidence>
<comment type="similarity">
    <text evidence="3">Belongs to the GASK family.</text>
</comment>
<evidence type="ECO:0000256" key="8">
    <source>
        <dbReference type="PIRSR" id="PIRSR600407-1"/>
    </source>
</evidence>
<gene>
    <name evidence="13" type="ORF">G5714_016422</name>
</gene>
<name>A0A7J6C8B8_9TELE</name>
<dbReference type="Pfam" id="PF01150">
    <property type="entry name" value="GDA1_CD39"/>
    <property type="match status" value="1"/>
</dbReference>
<sequence>MINKESQSSDHLTTASRRGVRMAKVAIALAAAFMLASIAVIISIAVVQTHKKTYISRGLKYGIVLDAGSSRTTVYLYEWPAEKENNTGVVRETKKCQVEGPGISDIGKNEDQDKKTWESLKECIENITKIIPSHRHNSTPVFLGATAGMRLLHMKDEETSNTILKNIQDYLSSLPFNFQNASIISGQEEGLYGWITVNYLKGNFLEKTLWNAWIHPHGAKTVGSLDLGGASTQIAFATSDDAEAEDIIKVSLYGYEYNIYTHSFLCYGKNEAEKRVLAKLAKESTNWANLKHPCYPSGYNISMLAEDVFGSECTKNDLPTKYSPKRYIAFFGQSNPEQCKSLVRSIFDLTSCEGTENCSFDGVYQPPLSGDFMAYAGFYWTARALKVEGSKSMETFNTNMEMLCSKDWKTLKTFIKDIKDIHLKSYCYSANYVHSILEDGYKFNTDNWKNLNFQKEVNKTSIAWSLGYMLALSNMIPAEGKIIKLPINNVLYTGLLLLFSALTIITLTYLVIALALRVWLKFRLKCRFVVVFLFLFSLSVVMIYTLPPFPSEQSRLNIRGPRNNKPSRLVEKLSLRHYLPTSSYEHSKTWKNPEMKDSAKHLLMVNHHQLSFSFGKTASTEKPAKSKANRKERYLQNINKHPVTAFAAGAKRGRAVKLGNSSNSDPTIHLLRSRHDPAFPQSASIQSLHPNNKTCRLKCTPDEAKANRLVGQFSDSQQVVKLKQAPGEAGTHERRAEPSERKRPKFRAKTKDSIPEEAGIKDSANDWCMMVSDETFSDNWNQTKAESLPWLSEDDIKKMALLSRGTVLSKARLPGHGQVLQVEFSEKKDIFAPAGDNHITRCETGSCALIKRPNDWFEVFAFHLDRVLGLNRSLPAVLRTFDSEILPYKYTNGSPRPVIWWDPSIQHLSDAENDQNSFSLTWPQYQTLLQSRCGTRVPLNFTTCVGVHHSEWGRLALFDFLLQVNDRLDRSCCGFRPDPSELCVENLLHVKCGNPKDLNLVHILVRKTEPSRLVFIDNAGRPHQPQDNLNFRLVEGIDEFPERAVSVLQSGCLEKMLLHSLSVDREFWVSRGEAPGLKSIIRHVEQRAKALLKHIQEKKLHLNRDL</sequence>
<keyword evidence="12" id="KW-1133">Transmembrane helix</keyword>
<keyword evidence="9" id="KW-0067">ATP-binding</keyword>
<comment type="caution">
    <text evidence="13">The sequence shown here is derived from an EMBL/GenBank/DDBJ whole genome shotgun (WGS) entry which is preliminary data.</text>
</comment>
<feature type="compositionally biased region" description="Basic and acidic residues" evidence="11">
    <location>
        <begin position="730"/>
        <end position="741"/>
    </location>
</feature>
<keyword evidence="14" id="KW-1185">Reference proteome</keyword>
<evidence type="ECO:0000256" key="11">
    <source>
        <dbReference type="SAM" id="MobiDB-lite"/>
    </source>
</evidence>
<dbReference type="GO" id="GO:0016787">
    <property type="term" value="F:hydrolase activity"/>
    <property type="evidence" value="ECO:0007669"/>
    <property type="project" value="UniProtKB-KW"/>
</dbReference>
<evidence type="ECO:0000256" key="12">
    <source>
        <dbReference type="SAM" id="Phobius"/>
    </source>
</evidence>
<keyword evidence="12" id="KW-0812">Transmembrane</keyword>
<organism evidence="13 14">
    <name type="scientific">Onychostoma macrolepis</name>
    <dbReference type="NCBI Taxonomy" id="369639"/>
    <lineage>
        <taxon>Eukaryota</taxon>
        <taxon>Metazoa</taxon>
        <taxon>Chordata</taxon>
        <taxon>Craniata</taxon>
        <taxon>Vertebrata</taxon>
        <taxon>Euteleostomi</taxon>
        <taxon>Actinopterygii</taxon>
        <taxon>Neopterygii</taxon>
        <taxon>Teleostei</taxon>
        <taxon>Ostariophysi</taxon>
        <taxon>Cypriniformes</taxon>
        <taxon>Cyprinidae</taxon>
        <taxon>Acrossocheilinae</taxon>
        <taxon>Onychostoma</taxon>
    </lineage>
</organism>
<evidence type="ECO:0000256" key="9">
    <source>
        <dbReference type="PIRSR" id="PIRSR600407-2"/>
    </source>
</evidence>
<feature type="transmembrane region" description="Helical" evidence="12">
    <location>
        <begin position="490"/>
        <end position="516"/>
    </location>
</feature>
<dbReference type="PROSITE" id="PS01238">
    <property type="entry name" value="GDA1_CD39_NTPASE"/>
    <property type="match status" value="1"/>
</dbReference>
<feature type="transmembrane region" description="Helical" evidence="12">
    <location>
        <begin position="25"/>
        <end position="47"/>
    </location>
</feature>
<feature type="active site" description="Proton acceptor" evidence="8">
    <location>
        <position position="189"/>
    </location>
</feature>
<evidence type="ECO:0000256" key="1">
    <source>
        <dbReference type="ARBA" id="ARBA00004308"/>
    </source>
</evidence>